<feature type="chain" id="PRO_5030696634" evidence="3">
    <location>
        <begin position="20"/>
        <end position="197"/>
    </location>
</feature>
<comment type="similarity">
    <text evidence="1">Belongs to the transglycosylase Slt family.</text>
</comment>
<sequence>MKAAFAIVAALCLPLGAQAQGLNLASQSSSSRADVMQNQMRLLDGRLSEQYSRSDRLLPPSDRQRDPAIPAYDGAYNGPFLQMARAAARRHNLPEDLFLRLIHQESRWNPAAVSSKGALGLAQLMPETARLLRVDPLDPEQNLEGGARYLRMMYDRFGNWELALAAYNAGPGAVDTHGGIPPFQETRQYVQIILGAG</sequence>
<reference evidence="5 6" key="1">
    <citation type="journal article" date="2000" name="Arch. Microbiol.">
        <title>Rhodobaca bogoriensis gen. nov. and sp. nov., an alkaliphilic purple nonsulfur bacterium from African Rift Valley soda lakes.</title>
        <authorList>
            <person name="Milford A.D."/>
            <person name="Achenbach L.A."/>
            <person name="Jung D.O."/>
            <person name="Madigan M.T."/>
        </authorList>
    </citation>
    <scope>NUCLEOTIDE SEQUENCE [LARGE SCALE GENOMIC DNA]</scope>
    <source>
        <strain evidence="5 6">2376</strain>
    </source>
</reference>
<comment type="caution">
    <text evidence="5">The sequence shown here is derived from an EMBL/GenBank/DDBJ whole genome shotgun (WGS) entry which is preliminary data.</text>
</comment>
<dbReference type="AlphaFoldDB" id="A0A7Z0I1P3"/>
<evidence type="ECO:0000256" key="2">
    <source>
        <dbReference type="ARBA" id="ARBA00009387"/>
    </source>
</evidence>
<dbReference type="Gene3D" id="1.10.530.10">
    <property type="match status" value="1"/>
</dbReference>
<accession>A0A7Z0I1P3</accession>
<evidence type="ECO:0000313" key="6">
    <source>
        <dbReference type="Proteomes" id="UP000529417"/>
    </source>
</evidence>
<evidence type="ECO:0000256" key="3">
    <source>
        <dbReference type="SAM" id="SignalP"/>
    </source>
</evidence>
<dbReference type="InterPro" id="IPR008258">
    <property type="entry name" value="Transglycosylase_SLT_dom_1"/>
</dbReference>
<keyword evidence="6" id="KW-1185">Reference proteome</keyword>
<dbReference type="RefSeq" id="WP_179907107.1">
    <property type="nucleotide sequence ID" value="NZ_JACBXS010000040.1"/>
</dbReference>
<protein>
    <submittedName>
        <fullName evidence="5">Lytic transglycosylase domain-containing protein</fullName>
    </submittedName>
</protein>
<dbReference type="Proteomes" id="UP000529417">
    <property type="component" value="Unassembled WGS sequence"/>
</dbReference>
<name>A0A7Z0I1P3_9RHOB</name>
<feature type="domain" description="Transglycosylase SLT" evidence="4">
    <location>
        <begin position="83"/>
        <end position="186"/>
    </location>
</feature>
<gene>
    <name evidence="5" type="ORF">HUK65_15075</name>
</gene>
<dbReference type="InterPro" id="IPR023346">
    <property type="entry name" value="Lysozyme-like_dom_sf"/>
</dbReference>
<dbReference type="PANTHER" id="PTHR37423:SF2">
    <property type="entry name" value="MEMBRANE-BOUND LYTIC MUREIN TRANSGLYCOSYLASE C"/>
    <property type="match status" value="1"/>
</dbReference>
<evidence type="ECO:0000259" key="4">
    <source>
        <dbReference type="Pfam" id="PF01464"/>
    </source>
</evidence>
<evidence type="ECO:0000313" key="5">
    <source>
        <dbReference type="EMBL" id="NYS26310.1"/>
    </source>
</evidence>
<feature type="signal peptide" evidence="3">
    <location>
        <begin position="1"/>
        <end position="19"/>
    </location>
</feature>
<keyword evidence="3" id="KW-0732">Signal</keyword>
<comment type="similarity">
    <text evidence="2">Belongs to the virb1 family.</text>
</comment>
<dbReference type="EMBL" id="JACBXS010000040">
    <property type="protein sequence ID" value="NYS26310.1"/>
    <property type="molecule type" value="Genomic_DNA"/>
</dbReference>
<dbReference type="SUPFAM" id="SSF53955">
    <property type="entry name" value="Lysozyme-like"/>
    <property type="match status" value="1"/>
</dbReference>
<proteinExistence type="inferred from homology"/>
<dbReference type="PANTHER" id="PTHR37423">
    <property type="entry name" value="SOLUBLE LYTIC MUREIN TRANSGLYCOSYLASE-RELATED"/>
    <property type="match status" value="1"/>
</dbReference>
<dbReference type="CDD" id="cd00254">
    <property type="entry name" value="LT-like"/>
    <property type="match status" value="1"/>
</dbReference>
<evidence type="ECO:0000256" key="1">
    <source>
        <dbReference type="ARBA" id="ARBA00007734"/>
    </source>
</evidence>
<dbReference type="Pfam" id="PF01464">
    <property type="entry name" value="SLT"/>
    <property type="match status" value="1"/>
</dbReference>
<organism evidence="5 6">
    <name type="scientific">Rhabdonatronobacter sediminivivens</name>
    <dbReference type="NCBI Taxonomy" id="2743469"/>
    <lineage>
        <taxon>Bacteria</taxon>
        <taxon>Pseudomonadati</taxon>
        <taxon>Pseudomonadota</taxon>
        <taxon>Alphaproteobacteria</taxon>
        <taxon>Rhodobacterales</taxon>
        <taxon>Paracoccaceae</taxon>
        <taxon>Rhabdonatronobacter</taxon>
    </lineage>
</organism>